<protein>
    <recommendedName>
        <fullName evidence="2">Malate synthase N-terminal domain-containing protein</fullName>
    </recommendedName>
</protein>
<dbReference type="InterPro" id="IPR046363">
    <property type="entry name" value="MS_N_TIM-barrel_dom"/>
</dbReference>
<gene>
    <name evidence="3" type="ORF">METZ01_LOCUS363777</name>
</gene>
<feature type="region of interest" description="Disordered" evidence="1">
    <location>
        <begin position="71"/>
        <end position="100"/>
    </location>
</feature>
<dbReference type="Pfam" id="PF20656">
    <property type="entry name" value="MS_N"/>
    <property type="match status" value="1"/>
</dbReference>
<name>A0A382SM73_9ZZZZ</name>
<proteinExistence type="predicted"/>
<dbReference type="AlphaFoldDB" id="A0A382SM73"/>
<feature type="compositionally biased region" description="Basic and acidic residues" evidence="1">
    <location>
        <begin position="71"/>
        <end position="85"/>
    </location>
</feature>
<dbReference type="PANTHER" id="PTHR42902">
    <property type="entry name" value="MALATE SYNTHASE"/>
    <property type="match status" value="1"/>
</dbReference>
<dbReference type="GO" id="GO:0004474">
    <property type="term" value="F:malate synthase activity"/>
    <property type="evidence" value="ECO:0007669"/>
    <property type="project" value="InterPro"/>
</dbReference>
<evidence type="ECO:0000259" key="2">
    <source>
        <dbReference type="Pfam" id="PF20656"/>
    </source>
</evidence>
<organism evidence="3">
    <name type="scientific">marine metagenome</name>
    <dbReference type="NCBI Taxonomy" id="408172"/>
    <lineage>
        <taxon>unclassified sequences</taxon>
        <taxon>metagenomes</taxon>
        <taxon>ecological metagenomes</taxon>
    </lineage>
</organism>
<dbReference type="EMBL" id="UINC01130085">
    <property type="protein sequence ID" value="SVD10923.1"/>
    <property type="molecule type" value="Genomic_DNA"/>
</dbReference>
<dbReference type="InterPro" id="IPR048356">
    <property type="entry name" value="MS_N"/>
</dbReference>
<dbReference type="InterPro" id="IPR006252">
    <property type="entry name" value="Malate_synthA"/>
</dbReference>
<feature type="non-terminal residue" evidence="3">
    <location>
        <position position="100"/>
    </location>
</feature>
<reference evidence="3" key="1">
    <citation type="submission" date="2018-05" db="EMBL/GenBank/DDBJ databases">
        <authorList>
            <person name="Lanie J.A."/>
            <person name="Ng W.-L."/>
            <person name="Kazmierczak K.M."/>
            <person name="Andrzejewski T.M."/>
            <person name="Davidsen T.M."/>
            <person name="Wayne K.J."/>
            <person name="Tettelin H."/>
            <person name="Glass J.I."/>
            <person name="Rusch D."/>
            <person name="Podicherti R."/>
            <person name="Tsui H.-C.T."/>
            <person name="Winkler M.E."/>
        </authorList>
    </citation>
    <scope>NUCLEOTIDE SEQUENCE</scope>
</reference>
<dbReference type="GO" id="GO:0006097">
    <property type="term" value="P:glyoxylate cycle"/>
    <property type="evidence" value="ECO:0007669"/>
    <property type="project" value="InterPro"/>
</dbReference>
<sequence length="100" mass="11622">MSPFADNLFVESIPMPMSEIQITEHSRRDQVFTPEATEFIANLVREFRDERNELLDARKVRQADFESGARPDFLEETKTVREGDWKVSPPPEGIADRRVE</sequence>
<accession>A0A382SM73</accession>
<feature type="domain" description="Malate synthase N-terminal" evidence="2">
    <location>
        <begin position="25"/>
        <end position="78"/>
    </location>
</feature>
<evidence type="ECO:0000256" key="1">
    <source>
        <dbReference type="SAM" id="MobiDB-lite"/>
    </source>
</evidence>
<dbReference type="PANTHER" id="PTHR42902:SF1">
    <property type="entry name" value="MALATE SYNTHASE 1-RELATED"/>
    <property type="match status" value="1"/>
</dbReference>
<dbReference type="InterPro" id="IPR011076">
    <property type="entry name" value="Malate_synth_sf"/>
</dbReference>
<dbReference type="Gene3D" id="3.20.20.360">
    <property type="entry name" value="Malate synthase, domain 3"/>
    <property type="match status" value="1"/>
</dbReference>
<evidence type="ECO:0000313" key="3">
    <source>
        <dbReference type="EMBL" id="SVD10923.1"/>
    </source>
</evidence>
<dbReference type="GO" id="GO:0005737">
    <property type="term" value="C:cytoplasm"/>
    <property type="evidence" value="ECO:0007669"/>
    <property type="project" value="TreeGrafter"/>
</dbReference>
<dbReference type="SUPFAM" id="SSF51645">
    <property type="entry name" value="Malate synthase G"/>
    <property type="match status" value="1"/>
</dbReference>